<dbReference type="Proteomes" id="UP000429552">
    <property type="component" value="Unassembled WGS sequence"/>
</dbReference>
<proteinExistence type="predicted"/>
<name>A0A640TDN5_STRNI</name>
<evidence type="ECO:0000313" key="3">
    <source>
        <dbReference type="Proteomes" id="UP000429552"/>
    </source>
</evidence>
<organism evidence="2 3">
    <name type="scientific">Streptomyces nigrescens</name>
    <dbReference type="NCBI Taxonomy" id="1920"/>
    <lineage>
        <taxon>Bacteria</taxon>
        <taxon>Bacillati</taxon>
        <taxon>Actinomycetota</taxon>
        <taxon>Actinomycetes</taxon>
        <taxon>Kitasatosporales</taxon>
        <taxon>Streptomycetaceae</taxon>
        <taxon>Streptomyces</taxon>
    </lineage>
</organism>
<protein>
    <submittedName>
        <fullName evidence="2">Uncharacterized protein</fullName>
    </submittedName>
</protein>
<feature type="compositionally biased region" description="Low complexity" evidence="1">
    <location>
        <begin position="106"/>
        <end position="119"/>
    </location>
</feature>
<sequence>MLRPLPLLALTVEPILLAADHLSDGVAEGKRRRLTVAASGVPPLEDITEGCTEESADHGDEAGEYLSHAAMRTRPAQPSLEADRKRRAALISRCITPPRPPPVGTPPDTAGRPTTAPSAPTLPPWPKPAAKITPDPLGGSDLVKARMELKHVDDPADN</sequence>
<feature type="region of interest" description="Disordered" evidence="1">
    <location>
        <begin position="92"/>
        <end position="142"/>
    </location>
</feature>
<dbReference type="EMBL" id="BLIP01000001">
    <property type="protein sequence ID" value="GFE20376.1"/>
    <property type="molecule type" value="Genomic_DNA"/>
</dbReference>
<dbReference type="AlphaFoldDB" id="A0A640TDN5"/>
<reference evidence="2 3" key="1">
    <citation type="submission" date="2019-12" db="EMBL/GenBank/DDBJ databases">
        <title>Whole genome shotgun sequence of Streptomyces libani subsp. libani NBRC 13452.</title>
        <authorList>
            <person name="Ichikawa N."/>
            <person name="Kimura A."/>
            <person name="Kitahashi Y."/>
            <person name="Komaki H."/>
            <person name="Tamura T."/>
        </authorList>
    </citation>
    <scope>NUCLEOTIDE SEQUENCE [LARGE SCALE GENOMIC DNA]</scope>
    <source>
        <strain evidence="2 3">NBRC 13452</strain>
    </source>
</reference>
<evidence type="ECO:0000313" key="2">
    <source>
        <dbReference type="EMBL" id="GFE20376.1"/>
    </source>
</evidence>
<gene>
    <name evidence="2" type="ORF">Sliba_08290</name>
</gene>
<accession>A0A640TDN5</accession>
<evidence type="ECO:0000256" key="1">
    <source>
        <dbReference type="SAM" id="MobiDB-lite"/>
    </source>
</evidence>
<comment type="caution">
    <text evidence="2">The sequence shown here is derived from an EMBL/GenBank/DDBJ whole genome shotgun (WGS) entry which is preliminary data.</text>
</comment>